<accession>A0A5C6SCF2</accession>
<protein>
    <recommendedName>
        <fullName evidence="1">Heterokaryon incompatibility domain-containing protein</fullName>
    </recommendedName>
</protein>
<dbReference type="Proteomes" id="UP000321331">
    <property type="component" value="Unassembled WGS sequence"/>
</dbReference>
<evidence type="ECO:0000313" key="2">
    <source>
        <dbReference type="EMBL" id="TXB96231.1"/>
    </source>
</evidence>
<dbReference type="InterPro" id="IPR010730">
    <property type="entry name" value="HET"/>
</dbReference>
<name>A0A5C6SCF2_FUSOC</name>
<feature type="domain" description="Heterokaryon incompatibility" evidence="1">
    <location>
        <begin position="2"/>
        <end position="137"/>
    </location>
</feature>
<reference evidence="2 3" key="1">
    <citation type="submission" date="2019-07" db="EMBL/GenBank/DDBJ databases">
        <title>The First High-Quality Draft Genome Sequence of the Causal Agent of the Current Panama Disease Epidemic.</title>
        <authorList>
            <person name="Warmington R.J."/>
            <person name="Kay W."/>
            <person name="Jeffries A."/>
            <person name="Bebber D."/>
            <person name="Moore K."/>
            <person name="Studholme D.J."/>
        </authorList>
    </citation>
    <scope>NUCLEOTIDE SEQUENCE [LARGE SCALE GENOMIC DNA]</scope>
    <source>
        <strain evidence="2 3">TR4</strain>
    </source>
</reference>
<evidence type="ECO:0000259" key="1">
    <source>
        <dbReference type="Pfam" id="PF06985"/>
    </source>
</evidence>
<dbReference type="Pfam" id="PF26639">
    <property type="entry name" value="Het-6_barrel"/>
    <property type="match status" value="1"/>
</dbReference>
<gene>
    <name evidence="2" type="ORF">FocTR4_00016466</name>
</gene>
<dbReference type="InterPro" id="IPR052895">
    <property type="entry name" value="HetReg/Transcr_Mod"/>
</dbReference>
<dbReference type="EMBL" id="VMNF01000015">
    <property type="protein sequence ID" value="TXB96231.1"/>
    <property type="molecule type" value="Genomic_DNA"/>
</dbReference>
<comment type="caution">
    <text evidence="2">The sequence shown here is derived from an EMBL/GenBank/DDBJ whole genome shotgun (WGS) entry which is preliminary data.</text>
</comment>
<dbReference type="PANTHER" id="PTHR24148:SF73">
    <property type="entry name" value="HET DOMAIN PROTEIN (AFU_ORTHOLOGUE AFUA_8G01020)"/>
    <property type="match status" value="1"/>
</dbReference>
<organism evidence="2 3">
    <name type="scientific">Fusarium oxysporum f. sp. cubense</name>
    <dbReference type="NCBI Taxonomy" id="61366"/>
    <lineage>
        <taxon>Eukaryota</taxon>
        <taxon>Fungi</taxon>
        <taxon>Dikarya</taxon>
        <taxon>Ascomycota</taxon>
        <taxon>Pezizomycotina</taxon>
        <taxon>Sordariomycetes</taxon>
        <taxon>Hypocreomycetidae</taxon>
        <taxon>Hypocreales</taxon>
        <taxon>Nectriaceae</taxon>
        <taxon>Fusarium</taxon>
        <taxon>Fusarium oxysporum species complex</taxon>
    </lineage>
</organism>
<sequence>MQCNGHNFFVTNNLYEVLHCLRAISDCRLIWIDQICINQHDLQERSQQVSIMRDIYSQAELVNAWLGVTDSPESARVVDMISTMAAGSWPRTMRIDEPLDDEELQSLGLPPQNSPTYMALSNMLGLAYFSRVWIIQEIAVAKSYRILWGEITIPGHILYHSTPGWLLAHSALKLPDAILAFKNAAMLLFGNHVAKDWYHLAVRFMDYEATDPRDTIYALIGLADQTGYDIVADYSMPVLEVYRDFAVKMISVTKKLDILQYSTVQDLDAEKVPLWVPDFQKVAKEPIYFSRTQNASEDTKAIVATSYGHDTLSLRGVSVDNVAVIVMPETLIQELWESAKQRFRQVDPSLPDRMLLDLQGWGPTIWILNVFKMVDEHKPVISCQNDGDLITWLLNSVTACSVPTSMLTDFWEYLALAIARFMLMPNKNNEIKLLIKLLRLLAQASPPPLEWESILEEQHKQALRAVLVEIYDNEDEIDSALELIKLLRIRPHRNDNSFNDSVKEDRMFFITEDGYLGIGPKSKRPGDHVCVLYGGHTPFVLRPVRGAGDEEYLFLGESFVNGLMNGEALEDEGAVDKWFHLR</sequence>
<proteinExistence type="predicted"/>
<dbReference type="Pfam" id="PF06985">
    <property type="entry name" value="HET"/>
    <property type="match status" value="1"/>
</dbReference>
<dbReference type="AlphaFoldDB" id="A0A5C6SCF2"/>
<evidence type="ECO:0000313" key="3">
    <source>
        <dbReference type="Proteomes" id="UP000321331"/>
    </source>
</evidence>
<dbReference type="PANTHER" id="PTHR24148">
    <property type="entry name" value="ANKYRIN REPEAT DOMAIN-CONTAINING PROTEIN 39 HOMOLOG-RELATED"/>
    <property type="match status" value="1"/>
</dbReference>